<dbReference type="EMBL" id="FUKQ01000024">
    <property type="protein sequence ID" value="SJN28600.1"/>
    <property type="molecule type" value="Genomic_DNA"/>
</dbReference>
<evidence type="ECO:0000313" key="1">
    <source>
        <dbReference type="EMBL" id="SJN28600.1"/>
    </source>
</evidence>
<dbReference type="AlphaFoldDB" id="A0A1R4J8Z8"/>
<keyword evidence="2" id="KW-1185">Reference proteome</keyword>
<dbReference type="STRING" id="1255658.FM114_06255"/>
<name>A0A1R4J8Z8_9ACTN</name>
<protein>
    <submittedName>
        <fullName evidence="1">Uncharacterized protein</fullName>
    </submittedName>
</protein>
<accession>A0A1R4J8Z8</accession>
<proteinExistence type="predicted"/>
<evidence type="ECO:0000313" key="2">
    <source>
        <dbReference type="Proteomes" id="UP000188342"/>
    </source>
</evidence>
<organism evidence="1 2">
    <name type="scientific">Luteococcus japonicus LSP_Lj1</name>
    <dbReference type="NCBI Taxonomy" id="1255658"/>
    <lineage>
        <taxon>Bacteria</taxon>
        <taxon>Bacillati</taxon>
        <taxon>Actinomycetota</taxon>
        <taxon>Actinomycetes</taxon>
        <taxon>Propionibacteriales</taxon>
        <taxon>Propionibacteriaceae</taxon>
        <taxon>Luteococcus</taxon>
    </lineage>
</organism>
<dbReference type="Proteomes" id="UP000188342">
    <property type="component" value="Unassembled WGS sequence"/>
</dbReference>
<sequence>MPASLLWDVEAEFFRRNGDGMELGSSVQIAERERPLREQSNGTIPAVSYAERELRQRENALMSRYRDFTGLPIVVRTVSHKGGVRLTVDGLVESTQTLIEAKSEAGRPFVLHAIGQLLDYGRLTPDYPNHMLLLPERPVEDLVELANSLGIRVCYETSDGFVTE</sequence>
<gene>
    <name evidence="1" type="ORF">FM114_06255</name>
</gene>
<reference evidence="1 2" key="1">
    <citation type="submission" date="2017-02" db="EMBL/GenBank/DDBJ databases">
        <authorList>
            <person name="Peterson S.W."/>
        </authorList>
    </citation>
    <scope>NUCLEOTIDE SEQUENCE [LARGE SCALE GENOMIC DNA]</scope>
    <source>
        <strain evidence="1 2">LSP_Lj1</strain>
    </source>
</reference>